<evidence type="ECO:0000313" key="2">
    <source>
        <dbReference type="EMBL" id="KAF6747432.1"/>
    </source>
</evidence>
<dbReference type="EMBL" id="JACGCI010000081">
    <property type="protein sequence ID" value="KAF6747432.1"/>
    <property type="molecule type" value="Genomic_DNA"/>
</dbReference>
<dbReference type="InterPro" id="IPR036047">
    <property type="entry name" value="F-box-like_dom_sf"/>
</dbReference>
<reference evidence="2 3" key="1">
    <citation type="submission" date="2020-07" db="EMBL/GenBank/DDBJ databases">
        <title>Comparative genomics of pyrophilous fungi reveals a link between fire events and developmental genes.</title>
        <authorList>
            <consortium name="DOE Joint Genome Institute"/>
            <person name="Steindorff A.S."/>
            <person name="Carver A."/>
            <person name="Calhoun S."/>
            <person name="Stillman K."/>
            <person name="Liu H."/>
            <person name="Lipzen A."/>
            <person name="Pangilinan J."/>
            <person name="Labutti K."/>
            <person name="Bruns T.D."/>
            <person name="Grigoriev I.V."/>
        </authorList>
    </citation>
    <scope>NUCLEOTIDE SEQUENCE [LARGE SCALE GENOMIC DNA]</scope>
    <source>
        <strain evidence="2 3">CBS 144469</strain>
    </source>
</reference>
<evidence type="ECO:0000313" key="3">
    <source>
        <dbReference type="Proteomes" id="UP000521943"/>
    </source>
</evidence>
<dbReference type="AlphaFoldDB" id="A0A8H6HJP7"/>
<dbReference type="Proteomes" id="UP000521943">
    <property type="component" value="Unassembled WGS sequence"/>
</dbReference>
<dbReference type="OrthoDB" id="3365698at2759"/>
<organism evidence="2 3">
    <name type="scientific">Ephemerocybe angulata</name>
    <dbReference type="NCBI Taxonomy" id="980116"/>
    <lineage>
        <taxon>Eukaryota</taxon>
        <taxon>Fungi</taxon>
        <taxon>Dikarya</taxon>
        <taxon>Basidiomycota</taxon>
        <taxon>Agaricomycotina</taxon>
        <taxon>Agaricomycetes</taxon>
        <taxon>Agaricomycetidae</taxon>
        <taxon>Agaricales</taxon>
        <taxon>Agaricineae</taxon>
        <taxon>Psathyrellaceae</taxon>
        <taxon>Ephemerocybe</taxon>
    </lineage>
</organism>
<sequence>MALVPWGLAYRHLWTTNNPPTPLEKATIWQDVARSQYSIAVFQNRLALCRMLLAPIRSLPLETLGRIFELSVTDYRGIDKASVAKLCLVCKTWWRAAQLTHSLWTDVCVDRPVFPGRVLKWLQQGGTLPKTLRFSQDDWPACERHHMRDELDDDVDDEDVCKLAEARLFKYLTDEVPLDSLCITTWSPICIRDFLLSPNPSFTAATSWTALRSLELNMRFCHLWPESEHDPAISMFNHLPPSLTSLSIDLPRREVIGHSEGFDEADTMINIPASTLGRLISFKVRCDWDGPQIATLLQHCEQLEDLTVEYLMNLSDGDEQEWTKEPNCLEKYDLPPQIRLPRLHTLVADGIPASAASTVLQFLSVPALVNITVTVNDSDDAAEDEYEDHPAHDFLQSLGLFSPHPPDAPTLNSLTIGEAWESLSFPLIPISFMDIVLDLTSLKRLILHEVQYPEDPFLAMRLYMESQRVQLLPHLEHLEFDGVPSDTFPLESFFHFLRARCDQHISSWSGCNVAQRDSLQMVVLRLTKEDDEFRNVYYSSPLLPSIRKRGVSVELYLSY</sequence>
<dbReference type="InterPro" id="IPR001810">
    <property type="entry name" value="F-box_dom"/>
</dbReference>
<name>A0A8H6HJP7_9AGAR</name>
<evidence type="ECO:0000259" key="1">
    <source>
        <dbReference type="Pfam" id="PF12937"/>
    </source>
</evidence>
<gene>
    <name evidence="2" type="ORF">DFP72DRAFT_919832</name>
</gene>
<protein>
    <recommendedName>
        <fullName evidence="1">F-box domain-containing protein</fullName>
    </recommendedName>
</protein>
<dbReference type="SUPFAM" id="SSF81383">
    <property type="entry name" value="F-box domain"/>
    <property type="match status" value="1"/>
</dbReference>
<dbReference type="Pfam" id="PF12937">
    <property type="entry name" value="F-box-like"/>
    <property type="match status" value="1"/>
</dbReference>
<accession>A0A8H6HJP7</accession>
<keyword evidence="3" id="KW-1185">Reference proteome</keyword>
<proteinExistence type="predicted"/>
<feature type="domain" description="F-box" evidence="1">
    <location>
        <begin position="56"/>
        <end position="109"/>
    </location>
</feature>
<comment type="caution">
    <text evidence="2">The sequence shown here is derived from an EMBL/GenBank/DDBJ whole genome shotgun (WGS) entry which is preliminary data.</text>
</comment>